<name>A0AAD4X5N3_9MAGN</name>
<accession>A0AAD4X5N3</accession>
<dbReference type="Proteomes" id="UP001202328">
    <property type="component" value="Unassembled WGS sequence"/>
</dbReference>
<gene>
    <name evidence="1" type="ORF">MKW98_026740</name>
</gene>
<dbReference type="EMBL" id="JAJJMB010016078">
    <property type="protein sequence ID" value="KAI3849826.1"/>
    <property type="molecule type" value="Genomic_DNA"/>
</dbReference>
<comment type="caution">
    <text evidence="1">The sequence shown here is derived from an EMBL/GenBank/DDBJ whole genome shotgun (WGS) entry which is preliminary data.</text>
</comment>
<feature type="non-terminal residue" evidence="1">
    <location>
        <position position="51"/>
    </location>
</feature>
<reference evidence="1" key="1">
    <citation type="submission" date="2022-04" db="EMBL/GenBank/DDBJ databases">
        <title>A functionally conserved STORR gene fusion in Papaver species that diverged 16.8 million years ago.</title>
        <authorList>
            <person name="Catania T."/>
        </authorList>
    </citation>
    <scope>NUCLEOTIDE SEQUENCE</scope>
    <source>
        <strain evidence="1">S-188037</strain>
    </source>
</reference>
<evidence type="ECO:0000313" key="2">
    <source>
        <dbReference type="Proteomes" id="UP001202328"/>
    </source>
</evidence>
<protein>
    <submittedName>
        <fullName evidence="1">Uncharacterized protein</fullName>
    </submittedName>
</protein>
<proteinExistence type="predicted"/>
<sequence length="51" mass="5826">SILEDQARTIPPAVPATPVGFTTIISRMRTRRQFSRRRVMSSRAGKGLRWI</sequence>
<keyword evidence="2" id="KW-1185">Reference proteome</keyword>
<evidence type="ECO:0000313" key="1">
    <source>
        <dbReference type="EMBL" id="KAI3849826.1"/>
    </source>
</evidence>
<organism evidence="1 2">
    <name type="scientific">Papaver atlanticum</name>
    <dbReference type="NCBI Taxonomy" id="357466"/>
    <lineage>
        <taxon>Eukaryota</taxon>
        <taxon>Viridiplantae</taxon>
        <taxon>Streptophyta</taxon>
        <taxon>Embryophyta</taxon>
        <taxon>Tracheophyta</taxon>
        <taxon>Spermatophyta</taxon>
        <taxon>Magnoliopsida</taxon>
        <taxon>Ranunculales</taxon>
        <taxon>Papaveraceae</taxon>
        <taxon>Papaveroideae</taxon>
        <taxon>Papaver</taxon>
    </lineage>
</organism>
<dbReference type="AlphaFoldDB" id="A0AAD4X5N3"/>